<dbReference type="Proteomes" id="UP000198862">
    <property type="component" value="Unassembled WGS sequence"/>
</dbReference>
<keyword evidence="2" id="KW-1185">Reference proteome</keyword>
<evidence type="ECO:0000313" key="1">
    <source>
        <dbReference type="EMBL" id="SFD72447.1"/>
    </source>
</evidence>
<dbReference type="EMBL" id="FOLO01000093">
    <property type="protein sequence ID" value="SFD72447.1"/>
    <property type="molecule type" value="Genomic_DNA"/>
</dbReference>
<dbReference type="AlphaFoldDB" id="A0A1I1UNV8"/>
<protein>
    <submittedName>
        <fullName evidence="1">Uncharacterized protein</fullName>
    </submittedName>
</protein>
<evidence type="ECO:0000313" key="2">
    <source>
        <dbReference type="Proteomes" id="UP000198862"/>
    </source>
</evidence>
<reference evidence="1 2" key="1">
    <citation type="submission" date="2016-10" db="EMBL/GenBank/DDBJ databases">
        <authorList>
            <person name="de Groot N.N."/>
        </authorList>
    </citation>
    <scope>NUCLEOTIDE SEQUENCE [LARGE SCALE GENOMIC DNA]</scope>
    <source>
        <strain evidence="1 2">DSM 6059</strain>
    </source>
</reference>
<organism evidence="1 2">
    <name type="scientific">Pseudoalteromonas denitrificans DSM 6059</name>
    <dbReference type="NCBI Taxonomy" id="1123010"/>
    <lineage>
        <taxon>Bacteria</taxon>
        <taxon>Pseudomonadati</taxon>
        <taxon>Pseudomonadota</taxon>
        <taxon>Gammaproteobacteria</taxon>
        <taxon>Alteromonadales</taxon>
        <taxon>Pseudoalteromonadaceae</taxon>
        <taxon>Pseudoalteromonas</taxon>
    </lineage>
</organism>
<sequence>MFLTKAVCIDYPKLFFSILVANEDDKCQLRKLQNNNVFEKIA</sequence>
<name>A0A1I1UNV8_9GAMM</name>
<proteinExistence type="predicted"/>
<gene>
    <name evidence="1" type="ORF">SAMN02745724_05293</name>
</gene>
<accession>A0A1I1UNV8</accession>